<keyword evidence="16" id="KW-1185">Reference proteome</keyword>
<comment type="similarity">
    <text evidence="11 12">Belongs to the TonB-dependent receptor family.</text>
</comment>
<accession>A0A5C8ZYI0</accession>
<keyword evidence="3 11" id="KW-1134">Transmembrane beta strand</keyword>
<evidence type="ECO:0000259" key="14">
    <source>
        <dbReference type="Pfam" id="PF07715"/>
    </source>
</evidence>
<keyword evidence="9 11" id="KW-0472">Membrane</keyword>
<keyword evidence="8 12" id="KW-0798">TonB box</keyword>
<sequence>MSYLGRSTRSTLTPLAAALTLAGASQSPIALGQELMLEEIVVTAQRRQTMLQDTPIAVTAFNSEKIADLGIYDISDIGGMAPNTNIQKQPSSNSNMSIYIRGVGSGETSLMVDPKTSFYLDGVYMSKTVGAVFDIVDLESVEVLRGPQGTLFGRNSTGGALNVTTVKPAGEFGFRVEGNYGNDGYQRASVSVDTPKIGMMSAKISGMTMQYDGWADNDFPGGESDLGSEDNDAYRIALRFEPTDSLTVDYSYDRTKNEGVPTPFQISKVKDSIYNGFTTTPFPYTFLGGELYQQMAASVGDPDKRREDYTLDGVSKEWLDVTGHTLTVNWELDPFTIKYIFANRETSSGYDSTDLDGGALTARDLFYGGGMEVPTPGFHATIDEGSIDLTTNELQLIGDAFDDRLQYTVGYYQYREEIYQSNPQTFSLPIQFLLGGALDGAYAAAGFCPEIPGVGPVCQGSQRLPLPFPSPGADPNLNGQVDFIYGQTTESWAVYSQATFSFTDNLDLTAGVRYTEDDREGFLFNESIGQSSFDERFTNDGTWDNVSYLLTLNYAVAETVNVYGTYSTGYNSGGFNSRASTLSAWEDPFDEEELFSYELGIKSDWFDSRVRLNAALFYNDYQDIQVAQFEAGSGGASSRIVNAGEATYQGLEIELTALLTQGLLMELTYGYLDAEFDEYLARNPATDREEDISDVTSVTRAPENSGSLGLQYDFEPFSWGALSARVDAVYTDGFTFHPFQNQFDSADDRTIVNARVSLKDIALGDSGNLRVAAWVKNATDEEYREWGIDFATLGFAGNTYGRPRTYGVDVIYEFR</sequence>
<evidence type="ECO:0000313" key="16">
    <source>
        <dbReference type="Proteomes" id="UP000321933"/>
    </source>
</evidence>
<dbReference type="AlphaFoldDB" id="A0A5C8ZYI0"/>
<name>A0A5C8ZYI0_9GAMM</name>
<keyword evidence="2 11" id="KW-0813">Transport</keyword>
<evidence type="ECO:0000256" key="10">
    <source>
        <dbReference type="ARBA" id="ARBA00023237"/>
    </source>
</evidence>
<keyword evidence="7" id="KW-0406">Ion transport</keyword>
<dbReference type="PANTHER" id="PTHR32552:SF81">
    <property type="entry name" value="TONB-DEPENDENT OUTER MEMBRANE RECEPTOR"/>
    <property type="match status" value="1"/>
</dbReference>
<dbReference type="GO" id="GO:0006826">
    <property type="term" value="P:iron ion transport"/>
    <property type="evidence" value="ECO:0007669"/>
    <property type="project" value="UniProtKB-KW"/>
</dbReference>
<dbReference type="Gene3D" id="2.40.170.20">
    <property type="entry name" value="TonB-dependent receptor, beta-barrel domain"/>
    <property type="match status" value="2"/>
</dbReference>
<dbReference type="PROSITE" id="PS52016">
    <property type="entry name" value="TONB_DEPENDENT_REC_3"/>
    <property type="match status" value="1"/>
</dbReference>
<dbReference type="Pfam" id="PF07715">
    <property type="entry name" value="Plug"/>
    <property type="match status" value="1"/>
</dbReference>
<evidence type="ECO:0000313" key="15">
    <source>
        <dbReference type="EMBL" id="TXS93556.1"/>
    </source>
</evidence>
<dbReference type="InterPro" id="IPR036942">
    <property type="entry name" value="Beta-barrel_TonB_sf"/>
</dbReference>
<dbReference type="InterPro" id="IPR012910">
    <property type="entry name" value="Plug_dom"/>
</dbReference>
<dbReference type="EMBL" id="VRYZ01000002">
    <property type="protein sequence ID" value="TXS93556.1"/>
    <property type="molecule type" value="Genomic_DNA"/>
</dbReference>
<feature type="domain" description="TonB-dependent receptor plug" evidence="14">
    <location>
        <begin position="51"/>
        <end position="160"/>
    </location>
</feature>
<keyword evidence="6" id="KW-0408">Iron</keyword>
<dbReference type="RefSeq" id="WP_148063491.1">
    <property type="nucleotide sequence ID" value="NZ_VRYZ01000002.1"/>
</dbReference>
<evidence type="ECO:0000256" key="1">
    <source>
        <dbReference type="ARBA" id="ARBA00004571"/>
    </source>
</evidence>
<dbReference type="InterPro" id="IPR000531">
    <property type="entry name" value="Beta-barrel_TonB"/>
</dbReference>
<evidence type="ECO:0000259" key="13">
    <source>
        <dbReference type="Pfam" id="PF00593"/>
    </source>
</evidence>
<keyword evidence="10 11" id="KW-0998">Cell outer membrane</keyword>
<keyword evidence="15" id="KW-0675">Receptor</keyword>
<comment type="subcellular location">
    <subcellularLocation>
        <location evidence="1 11">Cell outer membrane</location>
        <topology evidence="1 11">Multi-pass membrane protein</topology>
    </subcellularLocation>
</comment>
<evidence type="ECO:0000256" key="5">
    <source>
        <dbReference type="ARBA" id="ARBA00022692"/>
    </source>
</evidence>
<evidence type="ECO:0000256" key="8">
    <source>
        <dbReference type="ARBA" id="ARBA00023077"/>
    </source>
</evidence>
<feature type="domain" description="TonB-dependent receptor-like beta-barrel" evidence="13">
    <location>
        <begin position="284"/>
        <end position="777"/>
    </location>
</feature>
<evidence type="ECO:0000256" key="3">
    <source>
        <dbReference type="ARBA" id="ARBA00022452"/>
    </source>
</evidence>
<dbReference type="InterPro" id="IPR039426">
    <property type="entry name" value="TonB-dep_rcpt-like"/>
</dbReference>
<organism evidence="15 16">
    <name type="scientific">Parahaliea aestuarii</name>
    <dbReference type="NCBI Taxonomy" id="1852021"/>
    <lineage>
        <taxon>Bacteria</taxon>
        <taxon>Pseudomonadati</taxon>
        <taxon>Pseudomonadota</taxon>
        <taxon>Gammaproteobacteria</taxon>
        <taxon>Cellvibrionales</taxon>
        <taxon>Halieaceae</taxon>
        <taxon>Parahaliea</taxon>
    </lineage>
</organism>
<dbReference type="OrthoDB" id="127311at2"/>
<dbReference type="GO" id="GO:0009279">
    <property type="term" value="C:cell outer membrane"/>
    <property type="evidence" value="ECO:0007669"/>
    <property type="project" value="UniProtKB-SubCell"/>
</dbReference>
<protein>
    <submittedName>
        <fullName evidence="15">TonB-dependent receptor</fullName>
    </submittedName>
</protein>
<dbReference type="Pfam" id="PF00593">
    <property type="entry name" value="TonB_dep_Rec_b-barrel"/>
    <property type="match status" value="1"/>
</dbReference>
<evidence type="ECO:0000256" key="7">
    <source>
        <dbReference type="ARBA" id="ARBA00023065"/>
    </source>
</evidence>
<proteinExistence type="inferred from homology"/>
<dbReference type="Proteomes" id="UP000321933">
    <property type="component" value="Unassembled WGS sequence"/>
</dbReference>
<keyword evidence="4" id="KW-0410">Iron transport</keyword>
<evidence type="ECO:0000256" key="2">
    <source>
        <dbReference type="ARBA" id="ARBA00022448"/>
    </source>
</evidence>
<evidence type="ECO:0000256" key="6">
    <source>
        <dbReference type="ARBA" id="ARBA00023004"/>
    </source>
</evidence>
<dbReference type="PANTHER" id="PTHR32552">
    <property type="entry name" value="FERRICHROME IRON RECEPTOR-RELATED"/>
    <property type="match status" value="1"/>
</dbReference>
<reference evidence="15 16" key="1">
    <citation type="submission" date="2019-08" db="EMBL/GenBank/DDBJ databases">
        <title>Parahaliea maris sp. nov., isolated from the surface seawater.</title>
        <authorList>
            <person name="Liu Y."/>
        </authorList>
    </citation>
    <scope>NUCLEOTIDE SEQUENCE [LARGE SCALE GENOMIC DNA]</scope>
    <source>
        <strain evidence="15 16">S2-26</strain>
    </source>
</reference>
<evidence type="ECO:0000256" key="11">
    <source>
        <dbReference type="PROSITE-ProRule" id="PRU01360"/>
    </source>
</evidence>
<evidence type="ECO:0000256" key="4">
    <source>
        <dbReference type="ARBA" id="ARBA00022496"/>
    </source>
</evidence>
<evidence type="ECO:0000256" key="9">
    <source>
        <dbReference type="ARBA" id="ARBA00023136"/>
    </source>
</evidence>
<dbReference type="SUPFAM" id="SSF56935">
    <property type="entry name" value="Porins"/>
    <property type="match status" value="1"/>
</dbReference>
<evidence type="ECO:0000256" key="12">
    <source>
        <dbReference type="RuleBase" id="RU003357"/>
    </source>
</evidence>
<comment type="caution">
    <text evidence="15">The sequence shown here is derived from an EMBL/GenBank/DDBJ whole genome shotgun (WGS) entry which is preliminary data.</text>
</comment>
<keyword evidence="5 11" id="KW-0812">Transmembrane</keyword>
<gene>
    <name evidence="15" type="ORF">FVW59_06955</name>
</gene>